<protein>
    <submittedName>
        <fullName evidence="2">Putative lipocalin-2 1</fullName>
    </submittedName>
</protein>
<dbReference type="InterPro" id="IPR012674">
    <property type="entry name" value="Calycin"/>
</dbReference>
<sequence>MGIAVCRAVALSVLLFALPHVHSKGVSRIGMYEYYDQFQDIAKAFNSSKFYWVYASNYNNRKLEDKSCVSLSVRDLSESGMNFSTGYIEARESKEKNHTGTFYVSWPVIKNNVEVKRNTSNAVFIQPKPDEIIDATNFSLLYSNYKDCIILLVLNEDIKEAQFRPESMERLATQCVVLLSDSKARTGISAALHPTDVCQQQYYNACIKYKKEDNEHKQHFNASCKSPEITPMPAC</sequence>
<dbReference type="Gene3D" id="2.40.128.20">
    <property type="match status" value="1"/>
</dbReference>
<proteinExistence type="evidence at transcript level"/>
<dbReference type="InterPro" id="IPR002970">
    <property type="entry name" value="Tick_his-bd"/>
</dbReference>
<dbReference type="EMBL" id="GBBL01000464">
    <property type="protein sequence ID" value="JAC26856.1"/>
    <property type="molecule type" value="mRNA"/>
</dbReference>
<feature type="signal peptide" evidence="1">
    <location>
        <begin position="1"/>
        <end position="23"/>
    </location>
</feature>
<name>A0A023FY98_AMBPA</name>
<evidence type="ECO:0000313" key="2">
    <source>
        <dbReference type="EMBL" id="JAC26856.1"/>
    </source>
</evidence>
<reference evidence="2" key="1">
    <citation type="submission" date="2014-03" db="EMBL/GenBank/DDBJ databases">
        <title>The sialotranscriptome of Amblyomma triste, Amblyomma parvum and Amblyomma cajennense ticks, uncovered by 454-based RNA-seq.</title>
        <authorList>
            <person name="Garcia G.R."/>
            <person name="Gardinassi L.G."/>
            <person name="Ribeiro J.M."/>
            <person name="Anatrielo E."/>
            <person name="Ferreira B.R."/>
            <person name="Moreira H.N."/>
            <person name="Mafra C."/>
            <person name="Olegario M.M."/>
            <person name="Szabo P.J."/>
            <person name="Miranda-Santos I.K."/>
            <person name="Maruyama S.R."/>
        </authorList>
    </citation>
    <scope>NUCLEOTIDE SEQUENCE</scope>
    <source>
        <strain evidence="2">Araguapaz</strain>
        <tissue evidence="2">Salivary glands</tissue>
    </source>
</reference>
<dbReference type="GO" id="GO:0030682">
    <property type="term" value="P:symbiont-mediated perturbation of host defenses"/>
    <property type="evidence" value="ECO:0007669"/>
    <property type="project" value="InterPro"/>
</dbReference>
<dbReference type="SUPFAM" id="SSF50814">
    <property type="entry name" value="Lipocalins"/>
    <property type="match status" value="1"/>
</dbReference>
<accession>A0A023FY98</accession>
<dbReference type="AlphaFoldDB" id="A0A023FY98"/>
<feature type="chain" id="PRO_5001516181" evidence="1">
    <location>
        <begin position="24"/>
        <end position="235"/>
    </location>
</feature>
<dbReference type="GO" id="GO:0043176">
    <property type="term" value="F:amine binding"/>
    <property type="evidence" value="ECO:0007669"/>
    <property type="project" value="InterPro"/>
</dbReference>
<keyword evidence="1" id="KW-0732">Signal</keyword>
<organism evidence="2">
    <name type="scientific">Amblyomma parvum</name>
    <name type="common">South American tick</name>
    <dbReference type="NCBI Taxonomy" id="251391"/>
    <lineage>
        <taxon>Eukaryota</taxon>
        <taxon>Metazoa</taxon>
        <taxon>Ecdysozoa</taxon>
        <taxon>Arthropoda</taxon>
        <taxon>Chelicerata</taxon>
        <taxon>Arachnida</taxon>
        <taxon>Acari</taxon>
        <taxon>Parasitiformes</taxon>
        <taxon>Ixodida</taxon>
        <taxon>Ixodoidea</taxon>
        <taxon>Ixodidae</taxon>
        <taxon>Amblyomminae</taxon>
        <taxon>Amblyomma</taxon>
    </lineage>
</organism>
<dbReference type="Pfam" id="PF02098">
    <property type="entry name" value="His_binding"/>
    <property type="match status" value="1"/>
</dbReference>
<evidence type="ECO:0000256" key="1">
    <source>
        <dbReference type="SAM" id="SignalP"/>
    </source>
</evidence>